<proteinExistence type="predicted"/>
<gene>
    <name evidence="1" type="ORF">HRV97_03955</name>
</gene>
<protein>
    <submittedName>
        <fullName evidence="1">DUF3618 domain-containing protein</fullName>
    </submittedName>
</protein>
<accession>A0ABX2JF47</accession>
<dbReference type="InterPro" id="IPR022062">
    <property type="entry name" value="DUF3618"/>
</dbReference>
<sequence>MTTPADVVAAEARATAARERLNGTVEQLQVQLAPKKLAREAVDSATEGAQSMARASIKTAMRNPSIVTGGAALFIVLLCRKPLGRALGLIKRPPSAAQPAHLRHVR</sequence>
<evidence type="ECO:0000313" key="1">
    <source>
        <dbReference type="EMBL" id="NTS64314.1"/>
    </source>
</evidence>
<organism evidence="1 2">
    <name type="scientific">Sphingomonas hominis</name>
    <dbReference type="NCBI Taxonomy" id="2741495"/>
    <lineage>
        <taxon>Bacteria</taxon>
        <taxon>Pseudomonadati</taxon>
        <taxon>Pseudomonadota</taxon>
        <taxon>Alphaproteobacteria</taxon>
        <taxon>Sphingomonadales</taxon>
        <taxon>Sphingomonadaceae</taxon>
        <taxon>Sphingomonas</taxon>
    </lineage>
</organism>
<comment type="caution">
    <text evidence="1">The sequence shown here is derived from an EMBL/GenBank/DDBJ whole genome shotgun (WGS) entry which is preliminary data.</text>
</comment>
<dbReference type="RefSeq" id="WP_174192344.1">
    <property type="nucleotide sequence ID" value="NZ_JABULH010000001.1"/>
</dbReference>
<name>A0ABX2JF47_9SPHN</name>
<dbReference type="Proteomes" id="UP000621447">
    <property type="component" value="Unassembled WGS sequence"/>
</dbReference>
<dbReference type="Pfam" id="PF12277">
    <property type="entry name" value="DUF3618"/>
    <property type="match status" value="1"/>
</dbReference>
<evidence type="ECO:0000313" key="2">
    <source>
        <dbReference type="Proteomes" id="UP000621447"/>
    </source>
</evidence>
<reference evidence="1 2" key="1">
    <citation type="submission" date="2020-06" db="EMBL/GenBank/DDBJ databases">
        <title>Sphingomonas hominis sp. nov., a member of the Sphingomonas, isolated from the hair of a 22-year-old girl.</title>
        <authorList>
            <person name="Zhang D.-F."/>
            <person name="Cui X.-W."/>
        </authorList>
    </citation>
    <scope>NUCLEOTIDE SEQUENCE [LARGE SCALE GENOMIC DNA]</scope>
    <source>
        <strain evidence="1 2">HHU CXW</strain>
    </source>
</reference>
<keyword evidence="2" id="KW-1185">Reference proteome</keyword>
<dbReference type="EMBL" id="JABULH010000001">
    <property type="protein sequence ID" value="NTS64314.1"/>
    <property type="molecule type" value="Genomic_DNA"/>
</dbReference>